<evidence type="ECO:0000313" key="2">
    <source>
        <dbReference type="Proteomes" id="UP000095413"/>
    </source>
</evidence>
<reference evidence="1 2" key="1">
    <citation type="submission" date="2015-09" db="EMBL/GenBank/DDBJ databases">
        <authorList>
            <consortium name="Pathogen Informatics"/>
        </authorList>
    </citation>
    <scope>NUCLEOTIDE SEQUENCE [LARGE SCALE GENOMIC DNA]</scope>
    <source>
        <strain evidence="1 2">2789STDY5834921</strain>
    </source>
</reference>
<proteinExistence type="predicted"/>
<evidence type="ECO:0008006" key="3">
    <source>
        <dbReference type="Google" id="ProtNLM"/>
    </source>
</evidence>
<name>A0A174P9L7_9FIRM</name>
<gene>
    <name evidence="1" type="ORF">ERS852533_01825</name>
</gene>
<accession>A0A174P9L7</accession>
<organism evidence="1 2">
    <name type="scientific">Blautia obeum</name>
    <dbReference type="NCBI Taxonomy" id="40520"/>
    <lineage>
        <taxon>Bacteria</taxon>
        <taxon>Bacillati</taxon>
        <taxon>Bacillota</taxon>
        <taxon>Clostridia</taxon>
        <taxon>Lachnospirales</taxon>
        <taxon>Lachnospiraceae</taxon>
        <taxon>Blautia</taxon>
    </lineage>
</organism>
<dbReference type="AlphaFoldDB" id="A0A174P9L7"/>
<evidence type="ECO:0000313" key="1">
    <source>
        <dbReference type="EMBL" id="CUP57652.1"/>
    </source>
</evidence>
<dbReference type="EMBL" id="CZBA01000009">
    <property type="protein sequence ID" value="CUP57652.1"/>
    <property type="molecule type" value="Genomic_DNA"/>
</dbReference>
<dbReference type="Proteomes" id="UP000095413">
    <property type="component" value="Unassembled WGS sequence"/>
</dbReference>
<sequence>MKFLAMCIEACAIWGANCASVCLSYQPKLPECLK</sequence>
<protein>
    <recommendedName>
        <fullName evidence="3">Cyclic lactone autoinducer peptide</fullName>
    </recommendedName>
</protein>